<protein>
    <recommendedName>
        <fullName evidence="2">Sister chromatid cohesion protein DCC1</fullName>
    </recommendedName>
</protein>
<proteinExistence type="inferred from homology"/>
<organism evidence="4 5">
    <name type="scientific">Setaria digitata</name>
    <dbReference type="NCBI Taxonomy" id="48799"/>
    <lineage>
        <taxon>Eukaryota</taxon>
        <taxon>Metazoa</taxon>
        <taxon>Ecdysozoa</taxon>
        <taxon>Nematoda</taxon>
        <taxon>Chromadorea</taxon>
        <taxon>Rhabditida</taxon>
        <taxon>Spirurina</taxon>
        <taxon>Spiruromorpha</taxon>
        <taxon>Filarioidea</taxon>
        <taxon>Setariidae</taxon>
        <taxon>Setaria</taxon>
    </lineage>
</organism>
<evidence type="ECO:0000256" key="2">
    <source>
        <dbReference type="ARBA" id="ARBA00017682"/>
    </source>
</evidence>
<dbReference type="InterPro" id="IPR019128">
    <property type="entry name" value="Dcc1"/>
</dbReference>
<dbReference type="GO" id="GO:0000785">
    <property type="term" value="C:chromatin"/>
    <property type="evidence" value="ECO:0007669"/>
    <property type="project" value="TreeGrafter"/>
</dbReference>
<evidence type="ECO:0000313" key="4">
    <source>
        <dbReference type="Proteomes" id="UP000887581"/>
    </source>
</evidence>
<dbReference type="Pfam" id="PF09724">
    <property type="entry name" value="Dcc1"/>
    <property type="match status" value="1"/>
</dbReference>
<dbReference type="PANTHER" id="PTHR13395:SF6">
    <property type="entry name" value="SISTER CHROMATID COHESION PROTEIN DCC1"/>
    <property type="match status" value="1"/>
</dbReference>
<dbReference type="PANTHER" id="PTHR13395">
    <property type="entry name" value="SISTER CHROMATID COHESION PROTEIN DCC1-RELATED"/>
    <property type="match status" value="1"/>
</dbReference>
<keyword evidence="3" id="KW-0235">DNA replication</keyword>
<keyword evidence="4" id="KW-1185">Reference proteome</keyword>
<dbReference type="GO" id="GO:0006260">
    <property type="term" value="P:DNA replication"/>
    <property type="evidence" value="ECO:0007669"/>
    <property type="project" value="UniProtKB-KW"/>
</dbReference>
<dbReference type="AlphaFoldDB" id="A0A915PX74"/>
<comment type="similarity">
    <text evidence="1">Belongs to the DCC1 family.</text>
</comment>
<evidence type="ECO:0000313" key="5">
    <source>
        <dbReference type="WBParaSite" id="sdigi.contig544.g8930.t1"/>
    </source>
</evidence>
<sequence>MSEIQLQKALEHLPVITLNGYIRLLSAEFHDRLVTELVDYLDDDEEPGIILESVGMECFSEALKKHLPDKNIPVEAVQWLIGTYCNIVEENGTRTHQVNEKAICRAKISQLLRAAVKFEYETFKKTLLQILPIGIEFKAIILLPLLGFQEEYLEGLAFVDDELAAGKTIRYLNVEDLPEEPIKRLELLFSLRQPWKESIIQQYLSDLCPTKRLLNEFLMNFCRQSTTVNGEKIVVGLKEALL</sequence>
<name>A0A915PX74_9BILA</name>
<dbReference type="GO" id="GO:0000775">
    <property type="term" value="C:chromosome, centromeric region"/>
    <property type="evidence" value="ECO:0007669"/>
    <property type="project" value="TreeGrafter"/>
</dbReference>
<dbReference type="GO" id="GO:0031390">
    <property type="term" value="C:Ctf18 RFC-like complex"/>
    <property type="evidence" value="ECO:0007669"/>
    <property type="project" value="InterPro"/>
</dbReference>
<dbReference type="Proteomes" id="UP000887581">
    <property type="component" value="Unplaced"/>
</dbReference>
<reference evidence="5" key="1">
    <citation type="submission" date="2022-11" db="UniProtKB">
        <authorList>
            <consortium name="WormBaseParasite"/>
        </authorList>
    </citation>
    <scope>IDENTIFICATION</scope>
</reference>
<evidence type="ECO:0000256" key="3">
    <source>
        <dbReference type="ARBA" id="ARBA00022705"/>
    </source>
</evidence>
<dbReference type="WBParaSite" id="sdigi.contig544.g8930.t1">
    <property type="protein sequence ID" value="sdigi.contig544.g8930.t1"/>
    <property type="gene ID" value="sdigi.contig544.g8930"/>
</dbReference>
<dbReference type="GO" id="GO:0034088">
    <property type="term" value="P:maintenance of mitotic sister chromatid cohesion"/>
    <property type="evidence" value="ECO:0007669"/>
    <property type="project" value="TreeGrafter"/>
</dbReference>
<evidence type="ECO:0000256" key="1">
    <source>
        <dbReference type="ARBA" id="ARBA00007017"/>
    </source>
</evidence>
<accession>A0A915PX74</accession>